<dbReference type="SUPFAM" id="SSF53850">
    <property type="entry name" value="Periplasmic binding protein-like II"/>
    <property type="match status" value="1"/>
</dbReference>
<dbReference type="InterPro" id="IPR050811">
    <property type="entry name" value="Phosphate_ABC_transporter"/>
</dbReference>
<comment type="function">
    <text evidence="4">Involved in the system for phosphate transport across the cytoplasmic membrane.</text>
</comment>
<keyword evidence="2 4" id="KW-0813">Transport</keyword>
<feature type="domain" description="PBP" evidence="5">
    <location>
        <begin position="34"/>
        <end position="286"/>
    </location>
</feature>
<evidence type="ECO:0000256" key="4">
    <source>
        <dbReference type="RuleBase" id="RU367119"/>
    </source>
</evidence>
<evidence type="ECO:0000313" key="7">
    <source>
        <dbReference type="Proteomes" id="UP000664844"/>
    </source>
</evidence>
<organism evidence="6 7">
    <name type="scientific">Phormidium pseudopriestleyi FRX01</name>
    <dbReference type="NCBI Taxonomy" id="1759528"/>
    <lineage>
        <taxon>Bacteria</taxon>
        <taxon>Bacillati</taxon>
        <taxon>Cyanobacteriota</taxon>
        <taxon>Cyanophyceae</taxon>
        <taxon>Oscillatoriophycideae</taxon>
        <taxon>Oscillatoriales</taxon>
        <taxon>Oscillatoriaceae</taxon>
        <taxon>Phormidium</taxon>
    </lineage>
</organism>
<sequence>MNATAQQFLSGVKRWAAIAGVAALLTSCQNSNSQVLQPIIMDGSSTVYPITQAIADSYRETHPNPAEVTVEFSGTGGGFRKFCAGETTINNASRPINLEEMAACRESGVPYIELPIAFDAITLVVHPDNTWVDRLTVEELKKIWEPTAQGRISKWNQVRSSWPDRPLTLFGPGRDSGTFDYFTEAIMGESDASRNDYTASEDDDELVEGVRRDPNALGYFGYAYYEAHRDGLKAIALDNGNGPMMPSRETVENAQYQPLSRPLFIYVNADAAQKNPALQAFVEFYLEKAPEIIPTVGYIPLPEEGYRLAYIHFHRHKVGTVFEGKAAFDLTIGELLTKQAKF</sequence>
<dbReference type="Gene3D" id="3.40.190.10">
    <property type="entry name" value="Periplasmic binding protein-like II"/>
    <property type="match status" value="2"/>
</dbReference>
<reference evidence="6 7" key="1">
    <citation type="submission" date="2021-03" db="EMBL/GenBank/DDBJ databases">
        <title>Metabolic Capacity of the Antarctic Cyanobacterium Phormidium pseudopriestleyi that Sustains Oxygenic Photosynthesis in the Presence of Hydrogen Sulfide.</title>
        <authorList>
            <person name="Lumian J.E."/>
            <person name="Jungblut A.D."/>
            <person name="Dillon M.L."/>
            <person name="Hawes I."/>
            <person name="Doran P.T."/>
            <person name="Mackey T.J."/>
            <person name="Dick G.J."/>
            <person name="Grettenberger C.L."/>
            <person name="Sumner D.Y."/>
        </authorList>
    </citation>
    <scope>NUCLEOTIDE SEQUENCE [LARGE SCALE GENOMIC DNA]</scope>
    <source>
        <strain evidence="6 7">FRX01</strain>
    </source>
</reference>
<name>A0ABS3FLT6_9CYAN</name>
<protein>
    <recommendedName>
        <fullName evidence="4">Phosphate-binding protein</fullName>
    </recommendedName>
</protein>
<dbReference type="CDD" id="cd13654">
    <property type="entry name" value="PBP2_phosphate_like_2"/>
    <property type="match status" value="1"/>
</dbReference>
<dbReference type="Proteomes" id="UP000664844">
    <property type="component" value="Unassembled WGS sequence"/>
</dbReference>
<dbReference type="PANTHER" id="PTHR30570:SF1">
    <property type="entry name" value="PHOSPHATE-BINDING PROTEIN PSTS"/>
    <property type="match status" value="1"/>
</dbReference>
<proteinExistence type="inferred from homology"/>
<keyword evidence="3" id="KW-0732">Signal</keyword>
<dbReference type="Pfam" id="PF12849">
    <property type="entry name" value="PBP_like_2"/>
    <property type="match status" value="1"/>
</dbReference>
<evidence type="ECO:0000256" key="3">
    <source>
        <dbReference type="ARBA" id="ARBA00022729"/>
    </source>
</evidence>
<accession>A0ABS3FLT6</accession>
<evidence type="ECO:0000313" key="6">
    <source>
        <dbReference type="EMBL" id="MBO0348060.1"/>
    </source>
</evidence>
<dbReference type="EMBL" id="JAFLQW010000066">
    <property type="protein sequence ID" value="MBO0348060.1"/>
    <property type="molecule type" value="Genomic_DNA"/>
</dbReference>
<dbReference type="InterPro" id="IPR024370">
    <property type="entry name" value="PBP_domain"/>
</dbReference>
<evidence type="ECO:0000256" key="2">
    <source>
        <dbReference type="ARBA" id="ARBA00022448"/>
    </source>
</evidence>
<keyword evidence="7" id="KW-1185">Reference proteome</keyword>
<evidence type="ECO:0000256" key="1">
    <source>
        <dbReference type="ARBA" id="ARBA00008725"/>
    </source>
</evidence>
<dbReference type="NCBIfam" id="TIGR02136">
    <property type="entry name" value="ptsS_2"/>
    <property type="match status" value="1"/>
</dbReference>
<gene>
    <name evidence="6" type="ORF">J0895_02875</name>
</gene>
<evidence type="ECO:0000259" key="5">
    <source>
        <dbReference type="Pfam" id="PF12849"/>
    </source>
</evidence>
<dbReference type="PANTHER" id="PTHR30570">
    <property type="entry name" value="PERIPLASMIC PHOSPHATE BINDING COMPONENT OF PHOSPHATE ABC TRANSPORTER"/>
    <property type="match status" value="1"/>
</dbReference>
<keyword evidence="4" id="KW-0592">Phosphate transport</keyword>
<comment type="caution">
    <text evidence="6">The sequence shown here is derived from an EMBL/GenBank/DDBJ whole genome shotgun (WGS) entry which is preliminary data.</text>
</comment>
<dbReference type="InterPro" id="IPR011862">
    <property type="entry name" value="Phos-bd"/>
</dbReference>
<dbReference type="RefSeq" id="WP_207086626.1">
    <property type="nucleotide sequence ID" value="NZ_JAFLQW010000066.1"/>
</dbReference>
<comment type="similarity">
    <text evidence="1 4">Belongs to the PstS family.</text>
</comment>